<name>A0AAQ4D4U8_AMBAM</name>
<sequence>MFVLCLRLHQCRVSGALRVCRACHTAGGHHDAAEASDHHDFDNHNDHYYYYHYDNHYNYHYHYNRHYYDHDHYYHDHYHDNYHDHNNHYHDHNNHHYYDHYHDHYYHDHYHHDYHDHNNHHHNYHYHHHDYYYHHYHYYKHYQASHHYNTSERYDEFTFLPPDKVCTFIFYESAYKGGQMPFVNKTPTPGRFPFHDNFYHFLLRQSLYLETVMGVSFSMDNGTLLADYPTPEFRSNLDFTWSRQIYQYGILSMRPPGTRRQDIINALTILKARASLL</sequence>
<dbReference type="EMBL" id="JARKHS020035152">
    <property type="protein sequence ID" value="KAK8757488.1"/>
    <property type="molecule type" value="Genomic_DNA"/>
</dbReference>
<accession>A0AAQ4D4U8</accession>
<comment type="caution">
    <text evidence="1">The sequence shown here is derived from an EMBL/GenBank/DDBJ whole genome shotgun (WGS) entry which is preliminary data.</text>
</comment>
<proteinExistence type="predicted"/>
<reference evidence="1 2" key="1">
    <citation type="journal article" date="2023" name="Arcadia Sci">
        <title>De novo assembly of a long-read Amblyomma americanum tick genome.</title>
        <authorList>
            <person name="Chou S."/>
            <person name="Poskanzer K.E."/>
            <person name="Rollins M."/>
            <person name="Thuy-Boun P.S."/>
        </authorList>
    </citation>
    <scope>NUCLEOTIDE SEQUENCE [LARGE SCALE GENOMIC DNA]</scope>
    <source>
        <strain evidence="1">F_SG_1</strain>
        <tissue evidence="1">Salivary glands</tissue>
    </source>
</reference>
<dbReference type="Proteomes" id="UP001321473">
    <property type="component" value="Unassembled WGS sequence"/>
</dbReference>
<gene>
    <name evidence="1" type="ORF">V5799_004870</name>
</gene>
<protein>
    <submittedName>
        <fullName evidence="1">Uncharacterized protein</fullName>
    </submittedName>
</protein>
<evidence type="ECO:0000313" key="2">
    <source>
        <dbReference type="Proteomes" id="UP001321473"/>
    </source>
</evidence>
<keyword evidence="2" id="KW-1185">Reference proteome</keyword>
<organism evidence="1 2">
    <name type="scientific">Amblyomma americanum</name>
    <name type="common">Lone star tick</name>
    <dbReference type="NCBI Taxonomy" id="6943"/>
    <lineage>
        <taxon>Eukaryota</taxon>
        <taxon>Metazoa</taxon>
        <taxon>Ecdysozoa</taxon>
        <taxon>Arthropoda</taxon>
        <taxon>Chelicerata</taxon>
        <taxon>Arachnida</taxon>
        <taxon>Acari</taxon>
        <taxon>Parasitiformes</taxon>
        <taxon>Ixodida</taxon>
        <taxon>Ixodoidea</taxon>
        <taxon>Ixodidae</taxon>
        <taxon>Amblyomminae</taxon>
        <taxon>Amblyomma</taxon>
    </lineage>
</organism>
<evidence type="ECO:0000313" key="1">
    <source>
        <dbReference type="EMBL" id="KAK8757488.1"/>
    </source>
</evidence>
<dbReference type="AlphaFoldDB" id="A0AAQ4D4U8"/>